<accession>A0AAW2MMX0</accession>
<protein>
    <submittedName>
        <fullName evidence="2">Uncharacterized protein</fullName>
    </submittedName>
</protein>
<organism evidence="2">
    <name type="scientific">Sesamum calycinum</name>
    <dbReference type="NCBI Taxonomy" id="2727403"/>
    <lineage>
        <taxon>Eukaryota</taxon>
        <taxon>Viridiplantae</taxon>
        <taxon>Streptophyta</taxon>
        <taxon>Embryophyta</taxon>
        <taxon>Tracheophyta</taxon>
        <taxon>Spermatophyta</taxon>
        <taxon>Magnoliopsida</taxon>
        <taxon>eudicotyledons</taxon>
        <taxon>Gunneridae</taxon>
        <taxon>Pentapetalae</taxon>
        <taxon>asterids</taxon>
        <taxon>lamiids</taxon>
        <taxon>Lamiales</taxon>
        <taxon>Pedaliaceae</taxon>
        <taxon>Sesamum</taxon>
    </lineage>
</organism>
<dbReference type="PANTHER" id="PTHR34280">
    <property type="entry name" value="OS01G0920100 PROTEIN"/>
    <property type="match status" value="1"/>
</dbReference>
<dbReference type="AlphaFoldDB" id="A0AAW2MMX0"/>
<feature type="compositionally biased region" description="Basic and acidic residues" evidence="1">
    <location>
        <begin position="116"/>
        <end position="134"/>
    </location>
</feature>
<reference evidence="2" key="2">
    <citation type="journal article" date="2024" name="Plant">
        <title>Genomic evolution and insights into agronomic trait innovations of Sesamum species.</title>
        <authorList>
            <person name="Miao H."/>
            <person name="Wang L."/>
            <person name="Qu L."/>
            <person name="Liu H."/>
            <person name="Sun Y."/>
            <person name="Le M."/>
            <person name="Wang Q."/>
            <person name="Wei S."/>
            <person name="Zheng Y."/>
            <person name="Lin W."/>
            <person name="Duan Y."/>
            <person name="Cao H."/>
            <person name="Xiong S."/>
            <person name="Wang X."/>
            <person name="Wei L."/>
            <person name="Li C."/>
            <person name="Ma Q."/>
            <person name="Ju M."/>
            <person name="Zhao R."/>
            <person name="Li G."/>
            <person name="Mu C."/>
            <person name="Tian Q."/>
            <person name="Mei H."/>
            <person name="Zhang T."/>
            <person name="Gao T."/>
            <person name="Zhang H."/>
        </authorList>
    </citation>
    <scope>NUCLEOTIDE SEQUENCE</scope>
    <source>
        <strain evidence="2">KEN8</strain>
    </source>
</reference>
<evidence type="ECO:0000256" key="1">
    <source>
        <dbReference type="SAM" id="MobiDB-lite"/>
    </source>
</evidence>
<name>A0AAW2MMX0_9LAMI</name>
<feature type="compositionally biased region" description="Polar residues" evidence="1">
    <location>
        <begin position="144"/>
        <end position="170"/>
    </location>
</feature>
<gene>
    <name evidence="2" type="ORF">Scaly_2088300</name>
</gene>
<evidence type="ECO:0000313" key="2">
    <source>
        <dbReference type="EMBL" id="KAL0331868.1"/>
    </source>
</evidence>
<dbReference type="InterPro" id="IPR038947">
    <property type="entry name" value="At3g27210-like"/>
</dbReference>
<proteinExistence type="predicted"/>
<comment type="caution">
    <text evidence="2">The sequence shown here is derived from an EMBL/GenBank/DDBJ whole genome shotgun (WGS) entry which is preliminary data.</text>
</comment>
<dbReference type="EMBL" id="JACGWM010000013">
    <property type="protein sequence ID" value="KAL0331868.1"/>
    <property type="molecule type" value="Genomic_DNA"/>
</dbReference>
<feature type="region of interest" description="Disordered" evidence="1">
    <location>
        <begin position="116"/>
        <end position="183"/>
    </location>
</feature>
<dbReference type="PANTHER" id="PTHR34280:SF2">
    <property type="entry name" value="OS01G0920100 PROTEIN"/>
    <property type="match status" value="1"/>
</dbReference>
<sequence>MCFSPQRPGVRHEAPFVNRVENEKLVIPSPVKDKPDAVNVGNRTIADLALKSQWSPARFTADFTPSRGNTPVHHKFSLGNLRVNKAPVGEGTVGSIPQPSPPDKKKKLSELFKESLRDDQYIEEETAARNKDEAPENVVPEATSLVQPPKFTNETPYLSGANSGNSSERTPNGVLKAEDKSVKSAQCCIPRLLSSRSFSERRKRTSPAPNVG</sequence>
<reference evidence="2" key="1">
    <citation type="submission" date="2020-06" db="EMBL/GenBank/DDBJ databases">
        <authorList>
            <person name="Li T."/>
            <person name="Hu X."/>
            <person name="Zhang T."/>
            <person name="Song X."/>
            <person name="Zhang H."/>
            <person name="Dai N."/>
            <person name="Sheng W."/>
            <person name="Hou X."/>
            <person name="Wei L."/>
        </authorList>
    </citation>
    <scope>NUCLEOTIDE SEQUENCE</scope>
    <source>
        <strain evidence="2">KEN8</strain>
        <tissue evidence="2">Leaf</tissue>
    </source>
</reference>